<organism evidence="1 2">
    <name type="scientific">Amphimedon queenslandica</name>
    <name type="common">Sponge</name>
    <dbReference type="NCBI Taxonomy" id="400682"/>
    <lineage>
        <taxon>Eukaryota</taxon>
        <taxon>Metazoa</taxon>
        <taxon>Porifera</taxon>
        <taxon>Demospongiae</taxon>
        <taxon>Heteroscleromorpha</taxon>
        <taxon>Haplosclerida</taxon>
        <taxon>Niphatidae</taxon>
        <taxon>Amphimedon</taxon>
    </lineage>
</organism>
<reference evidence="2" key="1">
    <citation type="journal article" date="2010" name="Nature">
        <title>The Amphimedon queenslandica genome and the evolution of animal complexity.</title>
        <authorList>
            <person name="Srivastava M."/>
            <person name="Simakov O."/>
            <person name="Chapman J."/>
            <person name="Fahey B."/>
            <person name="Gauthier M.E."/>
            <person name="Mitros T."/>
            <person name="Richards G.S."/>
            <person name="Conaco C."/>
            <person name="Dacre M."/>
            <person name="Hellsten U."/>
            <person name="Larroux C."/>
            <person name="Putnam N.H."/>
            <person name="Stanke M."/>
            <person name="Adamska M."/>
            <person name="Darling A."/>
            <person name="Degnan S.M."/>
            <person name="Oakley T.H."/>
            <person name="Plachetzki D.C."/>
            <person name="Zhai Y."/>
            <person name="Adamski M."/>
            <person name="Calcino A."/>
            <person name="Cummins S.F."/>
            <person name="Goodstein D.M."/>
            <person name="Harris C."/>
            <person name="Jackson D.J."/>
            <person name="Leys S.P."/>
            <person name="Shu S."/>
            <person name="Woodcroft B.J."/>
            <person name="Vervoort M."/>
            <person name="Kosik K.S."/>
            <person name="Manning G."/>
            <person name="Degnan B.M."/>
            <person name="Rokhsar D.S."/>
        </authorList>
    </citation>
    <scope>NUCLEOTIDE SEQUENCE [LARGE SCALE GENOMIC DNA]</scope>
</reference>
<name>A0AAN0JMQ5_AMPQE</name>
<accession>A0AAN0JMQ5</accession>
<evidence type="ECO:0000313" key="1">
    <source>
        <dbReference type="EnsemblMetazoa" id="XP_019858283.1"/>
    </source>
</evidence>
<evidence type="ECO:0000313" key="2">
    <source>
        <dbReference type="Proteomes" id="UP000007879"/>
    </source>
</evidence>
<proteinExistence type="predicted"/>
<protein>
    <submittedName>
        <fullName evidence="1">Uncharacterized protein</fullName>
    </submittedName>
</protein>
<reference evidence="1" key="2">
    <citation type="submission" date="2024-06" db="UniProtKB">
        <authorList>
            <consortium name="EnsemblMetazoa"/>
        </authorList>
    </citation>
    <scope>IDENTIFICATION</scope>
</reference>
<dbReference type="GeneID" id="109586526"/>
<dbReference type="Proteomes" id="UP000007879">
    <property type="component" value="Unassembled WGS sequence"/>
</dbReference>
<dbReference type="RefSeq" id="XP_019858283.1">
    <property type="nucleotide sequence ID" value="XM_020002724.1"/>
</dbReference>
<dbReference type="AlphaFoldDB" id="A0AAN0JMQ5"/>
<dbReference type="EnsemblMetazoa" id="XM_020002724.1">
    <property type="protein sequence ID" value="XP_019858283.1"/>
    <property type="gene ID" value="LOC109586526"/>
</dbReference>
<sequence length="206" mass="23645">MHAARYIDKFPALVIYDQFVEEAQRVLKVENLRKVAFDRWTDVQPCILDLGKRERQKKSISDIFSTMDSEEYNNILPMILLVYLVPSDSRQKVDHEAIISFIPASVDIKRTATSVHSPTPTLLCCLELKKSILVVDKTVVLELPIEESAIALLISYYNFNIGYPKGFHRYFMLLEMLLLDIKQAKVDRKVQTILSCLHKSSASIEP</sequence>
<keyword evidence="2" id="KW-1185">Reference proteome</keyword>